<keyword evidence="3" id="KW-0539">Nucleus</keyword>
<dbReference type="GO" id="GO:0071013">
    <property type="term" value="C:catalytic step 2 spliceosome"/>
    <property type="evidence" value="ECO:0007669"/>
    <property type="project" value="TreeGrafter"/>
</dbReference>
<feature type="compositionally biased region" description="Acidic residues" evidence="4">
    <location>
        <begin position="47"/>
        <end position="56"/>
    </location>
</feature>
<keyword evidence="6" id="KW-1185">Reference proteome</keyword>
<name>A0A5J5F9S0_9PEZI</name>
<dbReference type="AlphaFoldDB" id="A0A5J5F9S0"/>
<evidence type="ECO:0000256" key="1">
    <source>
        <dbReference type="ARBA" id="ARBA00004604"/>
    </source>
</evidence>
<proteinExistence type="inferred from homology"/>
<dbReference type="Pfam" id="PF06229">
    <property type="entry name" value="FRG1"/>
    <property type="match status" value="1"/>
</dbReference>
<evidence type="ECO:0000256" key="3">
    <source>
        <dbReference type="ARBA" id="ARBA00023242"/>
    </source>
</evidence>
<comment type="subcellular location">
    <subcellularLocation>
        <location evidence="1">Nucleus</location>
        <location evidence="1">Nucleolus</location>
    </subcellularLocation>
</comment>
<feature type="region of interest" description="Disordered" evidence="4">
    <location>
        <begin position="217"/>
        <end position="236"/>
    </location>
</feature>
<feature type="compositionally biased region" description="Basic residues" evidence="4">
    <location>
        <begin position="9"/>
        <end position="18"/>
    </location>
</feature>
<dbReference type="InParanoid" id="A0A5J5F9S0"/>
<comment type="similarity">
    <text evidence="2">Belongs to the FRG1 family.</text>
</comment>
<dbReference type="InterPro" id="IPR010414">
    <property type="entry name" value="FRG1"/>
</dbReference>
<organism evidence="5 6">
    <name type="scientific">Sphaerosporella brunnea</name>
    <dbReference type="NCBI Taxonomy" id="1250544"/>
    <lineage>
        <taxon>Eukaryota</taxon>
        <taxon>Fungi</taxon>
        <taxon>Dikarya</taxon>
        <taxon>Ascomycota</taxon>
        <taxon>Pezizomycotina</taxon>
        <taxon>Pezizomycetes</taxon>
        <taxon>Pezizales</taxon>
        <taxon>Pyronemataceae</taxon>
        <taxon>Sphaerosporella</taxon>
    </lineage>
</organism>
<dbReference type="CDD" id="cd23339">
    <property type="entry name" value="beta-trefoil_FSCN_fungal_FRG1-like"/>
    <property type="match status" value="1"/>
</dbReference>
<dbReference type="Gene3D" id="2.80.10.50">
    <property type="match status" value="1"/>
</dbReference>
<dbReference type="GO" id="GO:0051015">
    <property type="term" value="F:actin filament binding"/>
    <property type="evidence" value="ECO:0007669"/>
    <property type="project" value="TreeGrafter"/>
</dbReference>
<protein>
    <submittedName>
        <fullName evidence="5">FRG1-like family-domain-containing protein</fullName>
    </submittedName>
</protein>
<dbReference type="SUPFAM" id="SSF50405">
    <property type="entry name" value="Actin-crosslinking proteins"/>
    <property type="match status" value="1"/>
</dbReference>
<dbReference type="PANTHER" id="PTHR12928:SF0">
    <property type="entry name" value="FSHD REGION GENE 1"/>
    <property type="match status" value="1"/>
</dbReference>
<dbReference type="GO" id="GO:0005730">
    <property type="term" value="C:nucleolus"/>
    <property type="evidence" value="ECO:0007669"/>
    <property type="project" value="UniProtKB-SubCell"/>
</dbReference>
<evidence type="ECO:0000256" key="4">
    <source>
        <dbReference type="SAM" id="MobiDB-lite"/>
    </source>
</evidence>
<comment type="caution">
    <text evidence="5">The sequence shown here is derived from an EMBL/GenBank/DDBJ whole genome shotgun (WGS) entry which is preliminary data.</text>
</comment>
<feature type="region of interest" description="Disordered" evidence="4">
    <location>
        <begin position="1"/>
        <end position="56"/>
    </location>
</feature>
<gene>
    <name evidence="5" type="ORF">FN846DRAFT_928351</name>
</gene>
<evidence type="ECO:0000313" key="5">
    <source>
        <dbReference type="EMBL" id="KAA8913730.1"/>
    </source>
</evidence>
<evidence type="ECO:0000256" key="2">
    <source>
        <dbReference type="ARBA" id="ARBA00010878"/>
    </source>
</evidence>
<evidence type="ECO:0000313" key="6">
    <source>
        <dbReference type="Proteomes" id="UP000326924"/>
    </source>
</evidence>
<dbReference type="EMBL" id="VXIS01000012">
    <property type="protein sequence ID" value="KAA8913730.1"/>
    <property type="molecule type" value="Genomic_DNA"/>
</dbReference>
<reference evidence="5 6" key="1">
    <citation type="submission" date="2019-09" db="EMBL/GenBank/DDBJ databases">
        <title>Draft genome of the ectomycorrhizal ascomycete Sphaerosporella brunnea.</title>
        <authorList>
            <consortium name="DOE Joint Genome Institute"/>
            <person name="Benucci G.M."/>
            <person name="Marozzi G."/>
            <person name="Antonielli L."/>
            <person name="Sanchez S."/>
            <person name="Marco P."/>
            <person name="Wang X."/>
            <person name="Falini L.B."/>
            <person name="Barry K."/>
            <person name="Haridas S."/>
            <person name="Lipzen A."/>
            <person name="Labutti K."/>
            <person name="Grigoriev I.V."/>
            <person name="Murat C."/>
            <person name="Martin F."/>
            <person name="Albertini E."/>
            <person name="Donnini D."/>
            <person name="Bonito G."/>
        </authorList>
    </citation>
    <scope>NUCLEOTIDE SEQUENCE [LARGE SCALE GENOMIC DNA]</scope>
    <source>
        <strain evidence="5 6">Sb_GMNB300</strain>
    </source>
</reference>
<dbReference type="InterPro" id="IPR008999">
    <property type="entry name" value="Actin-crosslinking"/>
</dbReference>
<dbReference type="Proteomes" id="UP000326924">
    <property type="component" value="Unassembled WGS sequence"/>
</dbReference>
<sequence>MVSALRFKGDKKPKKRKRAAADTAADDDNAGEGSSNSTKKSKQESPQEGEEAEGWVDSEVIEDLTGPLLLCIATTPPTCLAADAAGTVFASRLSDISGEDLSTASPTAVQQVWACARVHGSNTTPTFTLRSYTGRYLSVSKTGELSALREAIGAEEQFTPVRSPLGAGRWSWMGCRDTFLGVSVGGPKIAVRGDRHEVGFTETWTVRLQRRNKVRVKAGGGGAAGAGGAEDKGRVKDKITRRELEEMAGFALSEDQVKMLKKARREGGFHEALLDLRVKHGKHDKFAY</sequence>
<accession>A0A5J5F9S0</accession>
<dbReference type="OrthoDB" id="5539371at2759"/>
<dbReference type="PANTHER" id="PTHR12928">
    <property type="entry name" value="FRG1 PROTEIN"/>
    <property type="match status" value="1"/>
</dbReference>
<feature type="compositionally biased region" description="Gly residues" evidence="4">
    <location>
        <begin position="218"/>
        <end position="228"/>
    </location>
</feature>